<evidence type="ECO:0000256" key="7">
    <source>
        <dbReference type="ARBA" id="ARBA00022989"/>
    </source>
</evidence>
<dbReference type="AlphaFoldDB" id="A0A060II42"/>
<dbReference type="GO" id="GO:0006886">
    <property type="term" value="P:intracellular protein transport"/>
    <property type="evidence" value="ECO:0007669"/>
    <property type="project" value="InterPro"/>
</dbReference>
<comment type="similarity">
    <text evidence="2">Belongs to the SecE/SEC61-gamma family.</text>
</comment>
<dbReference type="GO" id="GO:0008320">
    <property type="term" value="F:protein transmembrane transporter activity"/>
    <property type="evidence" value="ECO:0007669"/>
    <property type="project" value="InterPro"/>
</dbReference>
<keyword evidence="6" id="KW-0653">Protein transport</keyword>
<dbReference type="PANTHER" id="PTHR12309">
    <property type="entry name" value="SEC61 GAMMA SUBUNIT"/>
    <property type="match status" value="1"/>
</dbReference>
<dbReference type="HAMAP" id="MF_00422">
    <property type="entry name" value="SecE"/>
    <property type="match status" value="1"/>
</dbReference>
<keyword evidence="7 10" id="KW-1133">Transmembrane helix</keyword>
<dbReference type="SUPFAM" id="SSF103456">
    <property type="entry name" value="Preprotein translocase SecE subunit"/>
    <property type="match status" value="1"/>
</dbReference>
<dbReference type="GO" id="GO:0006605">
    <property type="term" value="P:protein targeting"/>
    <property type="evidence" value="ECO:0007669"/>
    <property type="project" value="InterPro"/>
</dbReference>
<organism evidence="11">
    <name type="scientific">Puccinia cf. psidii AE-2014</name>
    <dbReference type="NCBI Taxonomy" id="1505670"/>
    <lineage>
        <taxon>Eukaryota</taxon>
        <taxon>Fungi</taxon>
        <taxon>Dikarya</taxon>
        <taxon>Basidiomycota</taxon>
        <taxon>Pucciniomycotina</taxon>
        <taxon>Pucciniomycetes</taxon>
        <taxon>Pucciniales</taxon>
        <taxon>Pucciniaceae</taxon>
        <taxon>Puccinia</taxon>
    </lineage>
</organism>
<evidence type="ECO:0000256" key="10">
    <source>
        <dbReference type="SAM" id="Phobius"/>
    </source>
</evidence>
<accession>A0A060II42</accession>
<dbReference type="InterPro" id="IPR008158">
    <property type="entry name" value="Translocase_Sec61-g"/>
</dbReference>
<dbReference type="PROSITE" id="PS01067">
    <property type="entry name" value="SECE_SEC61G"/>
    <property type="match status" value="1"/>
</dbReference>
<evidence type="ECO:0000256" key="4">
    <source>
        <dbReference type="ARBA" id="ARBA00022692"/>
    </source>
</evidence>
<sequence length="150" mass="17183">MDQVKELTEVPQKFIKEGTQFINRCTKPDQKEFAQICKAVAIGFALMGFIGYFVKLIHIPINGILVYAFLFEVLSSCNFFINIHTISDFCGFLVSTRSNFSNQQRWSLKIRSPWHFRLQLGLGSSCPLFCVVFPDLLLFISSIYQNNQAV</sequence>
<dbReference type="Pfam" id="PF00584">
    <property type="entry name" value="SecE"/>
    <property type="match status" value="1"/>
</dbReference>
<keyword evidence="8" id="KW-0811">Translocation</keyword>
<evidence type="ECO:0000256" key="2">
    <source>
        <dbReference type="ARBA" id="ARBA00008274"/>
    </source>
</evidence>
<comment type="subcellular location">
    <subcellularLocation>
        <location evidence="1">Endoplasmic reticulum membrane</location>
        <topology evidence="1">Single-pass membrane protein</topology>
    </subcellularLocation>
</comment>
<feature type="transmembrane region" description="Helical" evidence="10">
    <location>
        <begin position="36"/>
        <end position="54"/>
    </location>
</feature>
<name>A0A060II42_9BASI</name>
<dbReference type="NCBIfam" id="TIGR00327">
    <property type="entry name" value="secE_euk_arch"/>
    <property type="match status" value="1"/>
</dbReference>
<evidence type="ECO:0000313" key="11">
    <source>
        <dbReference type="EMBL" id="AIC33802.1"/>
    </source>
</evidence>
<dbReference type="InterPro" id="IPR023391">
    <property type="entry name" value="Prot_translocase_SecE_dom_sf"/>
</dbReference>
<keyword evidence="4 10" id="KW-0812">Transmembrane</keyword>
<evidence type="ECO:0000256" key="9">
    <source>
        <dbReference type="ARBA" id="ARBA00023136"/>
    </source>
</evidence>
<keyword evidence="5" id="KW-0256">Endoplasmic reticulum</keyword>
<proteinExistence type="inferred from homology"/>
<dbReference type="InterPro" id="IPR001901">
    <property type="entry name" value="Translocase_SecE/Sec61-g"/>
</dbReference>
<keyword evidence="9 10" id="KW-0472">Membrane</keyword>
<dbReference type="GO" id="GO:0005789">
    <property type="term" value="C:endoplasmic reticulum membrane"/>
    <property type="evidence" value="ECO:0007669"/>
    <property type="project" value="UniProtKB-SubCell"/>
</dbReference>
<evidence type="ECO:0000256" key="6">
    <source>
        <dbReference type="ARBA" id="ARBA00022927"/>
    </source>
</evidence>
<evidence type="ECO:0000256" key="1">
    <source>
        <dbReference type="ARBA" id="ARBA00004389"/>
    </source>
</evidence>
<reference evidence="11" key="1">
    <citation type="journal article" date="2014" name="Mycology">
        <title>A brief overview of the size and composition of the myrtle rust genome and its taxonomic status.</title>
        <authorList>
            <person name="Tan M.-K."/>
            <person name="Collins D."/>
            <person name="Chen Z."/>
            <person name="Englezou A."/>
            <person name="Wilkins M."/>
        </authorList>
    </citation>
    <scope>NUCLEOTIDE SEQUENCE</scope>
    <source>
        <strain evidence="11">115012-Mr</strain>
    </source>
</reference>
<evidence type="ECO:0000256" key="8">
    <source>
        <dbReference type="ARBA" id="ARBA00023010"/>
    </source>
</evidence>
<evidence type="ECO:0000256" key="3">
    <source>
        <dbReference type="ARBA" id="ARBA00022448"/>
    </source>
</evidence>
<feature type="transmembrane region" description="Helical" evidence="10">
    <location>
        <begin position="116"/>
        <end position="144"/>
    </location>
</feature>
<keyword evidence="3" id="KW-0813">Transport</keyword>
<dbReference type="EMBL" id="KF432007">
    <property type="protein sequence ID" value="AIC33802.1"/>
    <property type="molecule type" value="Genomic_DNA"/>
</dbReference>
<protein>
    <submittedName>
        <fullName evidence="11">SecE</fullName>
    </submittedName>
</protein>
<evidence type="ECO:0000256" key="5">
    <source>
        <dbReference type="ARBA" id="ARBA00022824"/>
    </source>
</evidence>
<dbReference type="Gene3D" id="1.20.5.820">
    <property type="entry name" value="Preprotein translocase SecE subunit"/>
    <property type="match status" value="1"/>
</dbReference>